<sequence>MTDRPVLQPSASHPITVTANPARVVVTVAGRTVADTRDALTLREAQYPAVQYIPRADVSLALLEPSDTASYCPFKGEAGYYSIPVGGDRSVDAVWVYESPYPAVAEIKDHVAFYPDRVDSITELP</sequence>
<evidence type="ECO:0000259" key="1">
    <source>
        <dbReference type="Pfam" id="PF04248"/>
    </source>
</evidence>
<dbReference type="RefSeq" id="WP_030257110.1">
    <property type="nucleotide sequence ID" value="NZ_JBHEZZ010000003.1"/>
</dbReference>
<evidence type="ECO:0000313" key="3">
    <source>
        <dbReference type="Proteomes" id="UP001592528"/>
    </source>
</evidence>
<keyword evidence="3" id="KW-1185">Reference proteome</keyword>
<feature type="domain" description="DUF427" evidence="1">
    <location>
        <begin position="24"/>
        <end position="116"/>
    </location>
</feature>
<dbReference type="PANTHER" id="PTHR34310:SF9">
    <property type="entry name" value="BLR5716 PROTEIN"/>
    <property type="match status" value="1"/>
</dbReference>
<organism evidence="2 3">
    <name type="scientific">Streptacidiphilus cavernicola</name>
    <dbReference type="NCBI Taxonomy" id="3342716"/>
    <lineage>
        <taxon>Bacteria</taxon>
        <taxon>Bacillati</taxon>
        <taxon>Actinomycetota</taxon>
        <taxon>Actinomycetes</taxon>
        <taxon>Kitasatosporales</taxon>
        <taxon>Streptomycetaceae</taxon>
        <taxon>Streptacidiphilus</taxon>
    </lineage>
</organism>
<dbReference type="InterPro" id="IPR038694">
    <property type="entry name" value="DUF427_sf"/>
</dbReference>
<accession>A0ABV6UIE6</accession>
<dbReference type="Gene3D" id="2.170.150.40">
    <property type="entry name" value="Domain of unknown function (DUF427)"/>
    <property type="match status" value="1"/>
</dbReference>
<dbReference type="PANTHER" id="PTHR34310">
    <property type="entry name" value="DUF427 DOMAIN PROTEIN (AFU_ORTHOLOGUE AFUA_3G02220)"/>
    <property type="match status" value="1"/>
</dbReference>
<reference evidence="2 3" key="1">
    <citation type="submission" date="2024-09" db="EMBL/GenBank/DDBJ databases">
        <authorList>
            <person name="Lee S.D."/>
        </authorList>
    </citation>
    <scope>NUCLEOTIDE SEQUENCE [LARGE SCALE GENOMIC DNA]</scope>
    <source>
        <strain evidence="2 3">N1-5</strain>
    </source>
</reference>
<gene>
    <name evidence="2" type="ORF">ACEZDJ_08020</name>
</gene>
<protein>
    <submittedName>
        <fullName evidence="2">DUF427 domain-containing protein</fullName>
    </submittedName>
</protein>
<proteinExistence type="predicted"/>
<evidence type="ECO:0000313" key="2">
    <source>
        <dbReference type="EMBL" id="MFC1401232.1"/>
    </source>
</evidence>
<dbReference type="Proteomes" id="UP001592528">
    <property type="component" value="Unassembled WGS sequence"/>
</dbReference>
<dbReference type="Pfam" id="PF04248">
    <property type="entry name" value="NTP_transf_9"/>
    <property type="match status" value="1"/>
</dbReference>
<name>A0ABV6UIE6_9ACTN</name>
<dbReference type="EMBL" id="JBHEZZ010000003">
    <property type="protein sequence ID" value="MFC1401232.1"/>
    <property type="molecule type" value="Genomic_DNA"/>
</dbReference>
<dbReference type="InterPro" id="IPR007361">
    <property type="entry name" value="DUF427"/>
</dbReference>
<comment type="caution">
    <text evidence="2">The sequence shown here is derived from an EMBL/GenBank/DDBJ whole genome shotgun (WGS) entry which is preliminary data.</text>
</comment>